<dbReference type="GO" id="GO:0003676">
    <property type="term" value="F:nucleic acid binding"/>
    <property type="evidence" value="ECO:0007669"/>
    <property type="project" value="InterPro"/>
</dbReference>
<sequence length="59" mass="6783">MLRKIQNGRLWYKWMSSIEVSNFQSLMLIYCPGHAGVHDNERADNFASTALIVGDLRID</sequence>
<proteinExistence type="predicted"/>
<dbReference type="AlphaFoldDB" id="A0A0B7BMF9"/>
<gene>
    <name evidence="1" type="primary">ORF195735</name>
</gene>
<dbReference type="Gene3D" id="3.30.420.10">
    <property type="entry name" value="Ribonuclease H-like superfamily/Ribonuclease H"/>
    <property type="match status" value="1"/>
</dbReference>
<dbReference type="InterPro" id="IPR036397">
    <property type="entry name" value="RNaseH_sf"/>
</dbReference>
<evidence type="ECO:0000313" key="1">
    <source>
        <dbReference type="EMBL" id="CEK93516.1"/>
    </source>
</evidence>
<accession>A0A0B7BMF9</accession>
<dbReference type="EMBL" id="HACG01046651">
    <property type="protein sequence ID" value="CEK93516.1"/>
    <property type="molecule type" value="Transcribed_RNA"/>
</dbReference>
<reference evidence="1" key="1">
    <citation type="submission" date="2014-12" db="EMBL/GenBank/DDBJ databases">
        <title>Insight into the proteome of Arion vulgaris.</title>
        <authorList>
            <person name="Aradska J."/>
            <person name="Bulat T."/>
            <person name="Smidak R."/>
            <person name="Sarate P."/>
            <person name="Gangsoo J."/>
            <person name="Sialana F."/>
            <person name="Bilban M."/>
            <person name="Lubec G."/>
        </authorList>
    </citation>
    <scope>NUCLEOTIDE SEQUENCE</scope>
    <source>
        <tissue evidence="1">Skin</tissue>
    </source>
</reference>
<protein>
    <submittedName>
        <fullName evidence="1">Uncharacterized protein</fullName>
    </submittedName>
</protein>
<dbReference type="InterPro" id="IPR012337">
    <property type="entry name" value="RNaseH-like_sf"/>
</dbReference>
<name>A0A0B7BMF9_9EUPU</name>
<organism evidence="1">
    <name type="scientific">Arion vulgaris</name>
    <dbReference type="NCBI Taxonomy" id="1028688"/>
    <lineage>
        <taxon>Eukaryota</taxon>
        <taxon>Metazoa</taxon>
        <taxon>Spiralia</taxon>
        <taxon>Lophotrochozoa</taxon>
        <taxon>Mollusca</taxon>
        <taxon>Gastropoda</taxon>
        <taxon>Heterobranchia</taxon>
        <taxon>Euthyneura</taxon>
        <taxon>Panpulmonata</taxon>
        <taxon>Eupulmonata</taxon>
        <taxon>Stylommatophora</taxon>
        <taxon>Helicina</taxon>
        <taxon>Arionoidea</taxon>
        <taxon>Arionidae</taxon>
        <taxon>Arion</taxon>
    </lineage>
</organism>
<dbReference type="SUPFAM" id="SSF53098">
    <property type="entry name" value="Ribonuclease H-like"/>
    <property type="match status" value="1"/>
</dbReference>